<name>A0AAV7TG66_PLEWA</name>
<gene>
    <name evidence="2" type="ORF">NDU88_000569</name>
</gene>
<comment type="caution">
    <text evidence="2">The sequence shown here is derived from an EMBL/GenBank/DDBJ whole genome shotgun (WGS) entry which is preliminary data.</text>
</comment>
<dbReference type="AlphaFoldDB" id="A0AAV7TG66"/>
<accession>A0AAV7TG66</accession>
<evidence type="ECO:0000256" key="1">
    <source>
        <dbReference type="SAM" id="MobiDB-lite"/>
    </source>
</evidence>
<evidence type="ECO:0000313" key="3">
    <source>
        <dbReference type="Proteomes" id="UP001066276"/>
    </source>
</evidence>
<organism evidence="2 3">
    <name type="scientific">Pleurodeles waltl</name>
    <name type="common">Iberian ribbed newt</name>
    <dbReference type="NCBI Taxonomy" id="8319"/>
    <lineage>
        <taxon>Eukaryota</taxon>
        <taxon>Metazoa</taxon>
        <taxon>Chordata</taxon>
        <taxon>Craniata</taxon>
        <taxon>Vertebrata</taxon>
        <taxon>Euteleostomi</taxon>
        <taxon>Amphibia</taxon>
        <taxon>Batrachia</taxon>
        <taxon>Caudata</taxon>
        <taxon>Salamandroidea</taxon>
        <taxon>Salamandridae</taxon>
        <taxon>Pleurodelinae</taxon>
        <taxon>Pleurodeles</taxon>
    </lineage>
</organism>
<feature type="region of interest" description="Disordered" evidence="1">
    <location>
        <begin position="55"/>
        <end position="77"/>
    </location>
</feature>
<feature type="compositionally biased region" description="Pro residues" evidence="1">
    <location>
        <begin position="24"/>
        <end position="34"/>
    </location>
</feature>
<reference evidence="2" key="1">
    <citation type="journal article" date="2022" name="bioRxiv">
        <title>Sequencing and chromosome-scale assembly of the giantPleurodeles waltlgenome.</title>
        <authorList>
            <person name="Brown T."/>
            <person name="Elewa A."/>
            <person name="Iarovenko S."/>
            <person name="Subramanian E."/>
            <person name="Araus A.J."/>
            <person name="Petzold A."/>
            <person name="Susuki M."/>
            <person name="Suzuki K.-i.T."/>
            <person name="Hayashi T."/>
            <person name="Toyoda A."/>
            <person name="Oliveira C."/>
            <person name="Osipova E."/>
            <person name="Leigh N.D."/>
            <person name="Simon A."/>
            <person name="Yun M.H."/>
        </authorList>
    </citation>
    <scope>NUCLEOTIDE SEQUENCE</scope>
    <source>
        <strain evidence="2">20211129_DDA</strain>
        <tissue evidence="2">Liver</tissue>
    </source>
</reference>
<keyword evidence="3" id="KW-1185">Reference proteome</keyword>
<proteinExistence type="predicted"/>
<evidence type="ECO:0000313" key="2">
    <source>
        <dbReference type="EMBL" id="KAJ1175281.1"/>
    </source>
</evidence>
<protein>
    <submittedName>
        <fullName evidence="2">Uncharacterized protein</fullName>
    </submittedName>
</protein>
<dbReference type="EMBL" id="JANPWB010000006">
    <property type="protein sequence ID" value="KAJ1175281.1"/>
    <property type="molecule type" value="Genomic_DNA"/>
</dbReference>
<sequence length="77" mass="8484">MPAVSHLSRPPFFSRRPARYLRPAPKPRGPPPALTGPATSLLLRVQTPPPVCLTTSPFRPDHSGRTRHSPQLRACRA</sequence>
<feature type="region of interest" description="Disordered" evidence="1">
    <location>
        <begin position="1"/>
        <end position="38"/>
    </location>
</feature>
<feature type="compositionally biased region" description="Basic residues" evidence="1">
    <location>
        <begin position="65"/>
        <end position="77"/>
    </location>
</feature>
<dbReference type="Proteomes" id="UP001066276">
    <property type="component" value="Chromosome 3_2"/>
</dbReference>